<dbReference type="Gene3D" id="3.30.70.2970">
    <property type="entry name" value="Protein of unknown function (DUF541), domain 2"/>
    <property type="match status" value="1"/>
</dbReference>
<dbReference type="Proteomes" id="UP000766904">
    <property type="component" value="Unassembled WGS sequence"/>
</dbReference>
<dbReference type="OrthoDB" id="12132at2157"/>
<sequence>MNRRQFLAGSGIAAVTTTAGCLTSAFGSDDPGSATQTTDAGDDNEIVVSTTGEATAEPDAASLSVGVEASGDTAEAVTDELAAQADALREAFDELEIPDENVEEGRYRVHPRRGRDGETDGYEGRHSFQLTIDDVDRIGEIIDELTAAGADDVGRVTFSLQEETRDEIRDEALDDALANADDEAQHIADNRGVTITGTKSVETGDVRLDTVYHETDDVAADDAADGPPTEIDADPVSVTASVTVAYGFE</sequence>
<name>A0A8J8Q7R5_9EURY</name>
<dbReference type="RefSeq" id="WP_148855967.1">
    <property type="nucleotide sequence ID" value="NZ_PHNJ01000001.1"/>
</dbReference>
<protein>
    <submittedName>
        <fullName evidence="1">SIMPL domain-containing protein</fullName>
    </submittedName>
</protein>
<evidence type="ECO:0000313" key="2">
    <source>
        <dbReference type="Proteomes" id="UP000766904"/>
    </source>
</evidence>
<dbReference type="GO" id="GO:0006974">
    <property type="term" value="P:DNA damage response"/>
    <property type="evidence" value="ECO:0007669"/>
    <property type="project" value="TreeGrafter"/>
</dbReference>
<proteinExistence type="predicted"/>
<organism evidence="1 2">
    <name type="scientific">Natronococcus pandeyae</name>
    <dbReference type="NCBI Taxonomy" id="2055836"/>
    <lineage>
        <taxon>Archaea</taxon>
        <taxon>Methanobacteriati</taxon>
        <taxon>Methanobacteriota</taxon>
        <taxon>Stenosarchaea group</taxon>
        <taxon>Halobacteria</taxon>
        <taxon>Halobacteriales</taxon>
        <taxon>Natrialbaceae</taxon>
        <taxon>Natronococcus</taxon>
    </lineage>
</organism>
<dbReference type="AlphaFoldDB" id="A0A8J8Q7R5"/>
<dbReference type="PROSITE" id="PS51257">
    <property type="entry name" value="PROKAR_LIPOPROTEIN"/>
    <property type="match status" value="1"/>
</dbReference>
<dbReference type="InterPro" id="IPR052022">
    <property type="entry name" value="26kDa_periplasmic_antigen"/>
</dbReference>
<dbReference type="EMBL" id="PHNJ01000001">
    <property type="protein sequence ID" value="TYL40218.1"/>
    <property type="molecule type" value="Genomic_DNA"/>
</dbReference>
<keyword evidence="2" id="KW-1185">Reference proteome</keyword>
<dbReference type="PANTHER" id="PTHR34387">
    <property type="entry name" value="SLR1258 PROTEIN"/>
    <property type="match status" value="1"/>
</dbReference>
<gene>
    <name evidence="1" type="ORF">CV102_01145</name>
</gene>
<accession>A0A8J8Q7R5</accession>
<reference evidence="1" key="1">
    <citation type="submission" date="2017-11" db="EMBL/GenBank/DDBJ databases">
        <authorList>
            <person name="Kajale S.C."/>
            <person name="Sharma A."/>
        </authorList>
    </citation>
    <scope>NUCLEOTIDE SEQUENCE</scope>
    <source>
        <strain evidence="1">LS1_42</strain>
    </source>
</reference>
<evidence type="ECO:0000313" key="1">
    <source>
        <dbReference type="EMBL" id="TYL40218.1"/>
    </source>
</evidence>
<dbReference type="Gene3D" id="3.30.110.170">
    <property type="entry name" value="Protein of unknown function (DUF541), domain 1"/>
    <property type="match status" value="1"/>
</dbReference>
<dbReference type="PANTHER" id="PTHR34387:SF2">
    <property type="entry name" value="SLR1258 PROTEIN"/>
    <property type="match status" value="1"/>
</dbReference>
<dbReference type="InterPro" id="IPR007497">
    <property type="entry name" value="SIMPL/DUF541"/>
</dbReference>
<dbReference type="Pfam" id="PF04402">
    <property type="entry name" value="SIMPL"/>
    <property type="match status" value="1"/>
</dbReference>
<comment type="caution">
    <text evidence="1">The sequence shown here is derived from an EMBL/GenBank/DDBJ whole genome shotgun (WGS) entry which is preliminary data.</text>
</comment>